<dbReference type="FunFam" id="2.60.40.420:FF:000003">
    <property type="entry name" value="Blue copper"/>
    <property type="match status" value="1"/>
</dbReference>
<keyword evidence="1" id="KW-0336">GPI-anchor</keyword>
<dbReference type="PANTHER" id="PTHR33021">
    <property type="entry name" value="BLUE COPPER PROTEIN"/>
    <property type="match status" value="1"/>
</dbReference>
<dbReference type="InterPro" id="IPR003245">
    <property type="entry name" value="Phytocyanin_dom"/>
</dbReference>
<dbReference type="InterPro" id="IPR008972">
    <property type="entry name" value="Cupredoxin"/>
</dbReference>
<dbReference type="InterPro" id="IPR041845">
    <property type="entry name" value="Mavicyanin"/>
</dbReference>
<dbReference type="OrthoDB" id="1101810at2759"/>
<evidence type="ECO:0000256" key="6">
    <source>
        <dbReference type="SAM" id="Phobius"/>
    </source>
</evidence>
<feature type="domain" description="Phytocyanin" evidence="8">
    <location>
        <begin position="27"/>
        <end position="127"/>
    </location>
</feature>
<keyword evidence="2" id="KW-0479">Metal-binding</keyword>
<dbReference type="AlphaFoldDB" id="V4M601"/>
<feature type="transmembrane region" description="Helical" evidence="6">
    <location>
        <begin position="181"/>
        <end position="199"/>
    </location>
</feature>
<dbReference type="EMBL" id="KI517385">
    <property type="protein sequence ID" value="ESQ51679.1"/>
    <property type="molecule type" value="Genomic_DNA"/>
</dbReference>
<evidence type="ECO:0000256" key="3">
    <source>
        <dbReference type="ARBA" id="ARBA00023008"/>
    </source>
</evidence>
<keyword evidence="6" id="KW-0472">Membrane</keyword>
<dbReference type="STRING" id="72664.V4M601"/>
<evidence type="ECO:0000256" key="5">
    <source>
        <dbReference type="SAM" id="MobiDB-lite"/>
    </source>
</evidence>
<dbReference type="GO" id="GO:0046872">
    <property type="term" value="F:metal ion binding"/>
    <property type="evidence" value="ECO:0007669"/>
    <property type="project" value="UniProtKB-KW"/>
</dbReference>
<proteinExistence type="predicted"/>
<sequence>MALIKSKSFFTFLMILVALLGVAVGGTVHKVGDSNGWTMMGVDYEAWASSRTFQVGDSLVFEYNNEYHDVTQVTLNDFELCEPSNSLATYQTGSDMVKLTKPGVQNFICGVPGHCDVGQKLQIHVLPASLGPVAAPVPRPVRSPSSFSPPSPSPLAYSPVNNAPQYQMGQSPAPHSSASSSRIWIGLCSLFLLLSLIVFS</sequence>
<dbReference type="Pfam" id="PF02298">
    <property type="entry name" value="Cu_bind_like"/>
    <property type="match status" value="1"/>
</dbReference>
<evidence type="ECO:0000256" key="1">
    <source>
        <dbReference type="ARBA" id="ARBA00022622"/>
    </source>
</evidence>
<dbReference type="GO" id="GO:0098552">
    <property type="term" value="C:side of membrane"/>
    <property type="evidence" value="ECO:0007669"/>
    <property type="project" value="UniProtKB-KW"/>
</dbReference>
<keyword evidence="7" id="KW-0732">Signal</keyword>
<evidence type="ECO:0000256" key="4">
    <source>
        <dbReference type="ARBA" id="ARBA00023180"/>
    </source>
</evidence>
<dbReference type="CDD" id="cd11014">
    <property type="entry name" value="Mavicyanin"/>
    <property type="match status" value="1"/>
</dbReference>
<feature type="region of interest" description="Disordered" evidence="5">
    <location>
        <begin position="139"/>
        <end position="174"/>
    </location>
</feature>
<evidence type="ECO:0000256" key="2">
    <source>
        <dbReference type="ARBA" id="ARBA00022723"/>
    </source>
</evidence>
<keyword evidence="6" id="KW-0812">Transmembrane</keyword>
<protein>
    <recommendedName>
        <fullName evidence="8">Phytocyanin domain-containing protein</fullName>
    </recommendedName>
</protein>
<dbReference type="InterPro" id="IPR039391">
    <property type="entry name" value="Phytocyanin-like"/>
</dbReference>
<dbReference type="GO" id="GO:0005886">
    <property type="term" value="C:plasma membrane"/>
    <property type="evidence" value="ECO:0007669"/>
    <property type="project" value="TreeGrafter"/>
</dbReference>
<evidence type="ECO:0000259" key="8">
    <source>
        <dbReference type="PROSITE" id="PS51485"/>
    </source>
</evidence>
<evidence type="ECO:0000256" key="7">
    <source>
        <dbReference type="SAM" id="SignalP"/>
    </source>
</evidence>
<feature type="signal peptide" evidence="7">
    <location>
        <begin position="1"/>
        <end position="25"/>
    </location>
</feature>
<feature type="compositionally biased region" description="Polar residues" evidence="5">
    <location>
        <begin position="161"/>
        <end position="170"/>
    </location>
</feature>
<name>V4M601_EUTSA</name>
<keyword evidence="4" id="KW-0325">Glycoprotein</keyword>
<dbReference type="SUPFAM" id="SSF49503">
    <property type="entry name" value="Cupredoxins"/>
    <property type="match status" value="1"/>
</dbReference>
<feature type="compositionally biased region" description="Pro residues" evidence="5">
    <location>
        <begin position="139"/>
        <end position="153"/>
    </location>
</feature>
<reference evidence="9 10" key="1">
    <citation type="journal article" date="2013" name="Front. Plant Sci.">
        <title>The Reference Genome of the Halophytic Plant Eutrema salsugineum.</title>
        <authorList>
            <person name="Yang R."/>
            <person name="Jarvis D.E."/>
            <person name="Chen H."/>
            <person name="Beilstein M.A."/>
            <person name="Grimwood J."/>
            <person name="Jenkins J."/>
            <person name="Shu S."/>
            <person name="Prochnik S."/>
            <person name="Xin M."/>
            <person name="Ma C."/>
            <person name="Schmutz J."/>
            <person name="Wing R.A."/>
            <person name="Mitchell-Olds T."/>
            <person name="Schumaker K.S."/>
            <person name="Wang X."/>
        </authorList>
    </citation>
    <scope>NUCLEOTIDE SEQUENCE [LARGE SCALE GENOMIC DNA]</scope>
</reference>
<evidence type="ECO:0000313" key="10">
    <source>
        <dbReference type="Proteomes" id="UP000030689"/>
    </source>
</evidence>
<feature type="chain" id="PRO_5004722423" description="Phytocyanin domain-containing protein" evidence="7">
    <location>
        <begin position="26"/>
        <end position="200"/>
    </location>
</feature>
<dbReference type="OMA" id="NEDYESC"/>
<keyword evidence="6" id="KW-1133">Transmembrane helix</keyword>
<dbReference type="GO" id="GO:0009055">
    <property type="term" value="F:electron transfer activity"/>
    <property type="evidence" value="ECO:0007669"/>
    <property type="project" value="InterPro"/>
</dbReference>
<evidence type="ECO:0000313" key="9">
    <source>
        <dbReference type="EMBL" id="ESQ51679.1"/>
    </source>
</evidence>
<dbReference type="KEGG" id="eus:EUTSA_v10017858mg"/>
<dbReference type="eggNOG" id="ENOG502R7D5">
    <property type="taxonomic scope" value="Eukaryota"/>
</dbReference>
<dbReference type="PROSITE" id="PS51485">
    <property type="entry name" value="PHYTOCYANIN"/>
    <property type="match status" value="1"/>
</dbReference>
<keyword evidence="10" id="KW-1185">Reference proteome</keyword>
<dbReference type="Gramene" id="ESQ51679">
    <property type="protein sequence ID" value="ESQ51679"/>
    <property type="gene ID" value="EUTSA_v10017858mg"/>
</dbReference>
<keyword evidence="3" id="KW-0186">Copper</keyword>
<gene>
    <name evidence="9" type="ORF">EUTSA_v10017858mg</name>
</gene>
<dbReference type="Proteomes" id="UP000030689">
    <property type="component" value="Unassembled WGS sequence"/>
</dbReference>
<organism evidence="9 10">
    <name type="scientific">Eutrema salsugineum</name>
    <name type="common">Saltwater cress</name>
    <name type="synonym">Sisymbrium salsugineum</name>
    <dbReference type="NCBI Taxonomy" id="72664"/>
    <lineage>
        <taxon>Eukaryota</taxon>
        <taxon>Viridiplantae</taxon>
        <taxon>Streptophyta</taxon>
        <taxon>Embryophyta</taxon>
        <taxon>Tracheophyta</taxon>
        <taxon>Spermatophyta</taxon>
        <taxon>Magnoliopsida</taxon>
        <taxon>eudicotyledons</taxon>
        <taxon>Gunneridae</taxon>
        <taxon>Pentapetalae</taxon>
        <taxon>rosids</taxon>
        <taxon>malvids</taxon>
        <taxon>Brassicales</taxon>
        <taxon>Brassicaceae</taxon>
        <taxon>Eutremeae</taxon>
        <taxon>Eutrema</taxon>
    </lineage>
</organism>
<keyword evidence="1" id="KW-0449">Lipoprotein</keyword>
<accession>V4M601</accession>
<dbReference type="PANTHER" id="PTHR33021:SF382">
    <property type="entry name" value="CUPREDOXIN SUPERFAMILY PROTEIN"/>
    <property type="match status" value="1"/>
</dbReference>
<dbReference type="Gene3D" id="2.60.40.420">
    <property type="entry name" value="Cupredoxins - blue copper proteins"/>
    <property type="match status" value="1"/>
</dbReference>